<proteinExistence type="predicted"/>
<feature type="active site" description="Nucleophile" evidence="4">
    <location>
        <position position="171"/>
    </location>
</feature>
<reference evidence="7" key="1">
    <citation type="journal article" date="2020" name="mSystems">
        <title>Genome- and Community-Level Interaction Insights into Carbon Utilization and Element Cycling Functions of Hydrothermarchaeota in Hydrothermal Sediment.</title>
        <authorList>
            <person name="Zhou Z."/>
            <person name="Liu Y."/>
            <person name="Xu W."/>
            <person name="Pan J."/>
            <person name="Luo Z.H."/>
            <person name="Li M."/>
        </authorList>
    </citation>
    <scope>NUCLEOTIDE SEQUENCE [LARGE SCALE GENOMIC DNA]</scope>
    <source>
        <strain evidence="7">SpSt-236</strain>
    </source>
</reference>
<dbReference type="Gene3D" id="3.60.20.30">
    <property type="entry name" value="(Glycosyl)asparaginase"/>
    <property type="match status" value="1"/>
</dbReference>
<evidence type="ECO:0000256" key="5">
    <source>
        <dbReference type="PIRSR" id="PIRSR600246-2"/>
    </source>
</evidence>
<dbReference type="GO" id="GO:0005737">
    <property type="term" value="C:cytoplasm"/>
    <property type="evidence" value="ECO:0007669"/>
    <property type="project" value="TreeGrafter"/>
</dbReference>
<keyword evidence="3" id="KW-0068">Autocatalytic cleavage</keyword>
<feature type="binding site" evidence="5">
    <location>
        <begin position="221"/>
        <end position="224"/>
    </location>
    <ligand>
        <name>substrate</name>
    </ligand>
</feature>
<dbReference type="GO" id="GO:0008233">
    <property type="term" value="F:peptidase activity"/>
    <property type="evidence" value="ECO:0007669"/>
    <property type="project" value="UniProtKB-KW"/>
</dbReference>
<dbReference type="Pfam" id="PF01112">
    <property type="entry name" value="Asparaginase_2"/>
    <property type="match status" value="1"/>
</dbReference>
<dbReference type="FunFam" id="3.60.20.30:FF:000001">
    <property type="entry name" value="Isoaspartyl peptidase/L-asparaginase"/>
    <property type="match status" value="1"/>
</dbReference>
<dbReference type="EMBL" id="DSKA01000015">
    <property type="protein sequence ID" value="HEE17957.1"/>
    <property type="molecule type" value="Genomic_DNA"/>
</dbReference>
<gene>
    <name evidence="7" type="ORF">ENP62_00180</name>
</gene>
<dbReference type="SUPFAM" id="SSF56235">
    <property type="entry name" value="N-terminal nucleophile aminohydrolases (Ntn hydrolases)"/>
    <property type="match status" value="1"/>
</dbReference>
<evidence type="ECO:0000256" key="3">
    <source>
        <dbReference type="ARBA" id="ARBA00022813"/>
    </source>
</evidence>
<protein>
    <submittedName>
        <fullName evidence="7">Asparaginase</fullName>
    </submittedName>
</protein>
<keyword evidence="2" id="KW-0378">Hydrolase</keyword>
<keyword evidence="1" id="KW-0645">Protease</keyword>
<sequence length="301" mass="31994">MDNRTVAIICHGGAGTITEKEDYARGLSEAIEEGYRLLRQGAPALEAVLRAVVMLEDNPVFNAGTGSSLTIDEVAEMDAGIMTQHGRFGGVICIRNVKNPVLVAEKVMTETDHLILAGDGAIRFARSMGFEDYNPVTEKAKRRLMELRQNGSKFFPRLNQRLGITEQKSGTVGAVAIDRNGNIVAATSSGGIAGRMTGRVGDSGIPGAGVFASPAGGVSCTGHGEEILRMLLARDIGERRKTLPAQTAVTLALSEAKRKKVLCGAIAIDARGGIGYGYTSPDMAYGYKAADRLFLFTDSRK</sequence>
<evidence type="ECO:0000256" key="1">
    <source>
        <dbReference type="ARBA" id="ARBA00022670"/>
    </source>
</evidence>
<evidence type="ECO:0000256" key="4">
    <source>
        <dbReference type="PIRSR" id="PIRSR600246-1"/>
    </source>
</evidence>
<dbReference type="PANTHER" id="PTHR10188:SF6">
    <property type="entry name" value="N(4)-(BETA-N-ACETYLGLUCOSAMINYL)-L-ASPARAGINASE"/>
    <property type="match status" value="1"/>
</dbReference>
<comment type="caution">
    <text evidence="7">The sequence shown here is derived from an EMBL/GenBank/DDBJ whole genome shotgun (WGS) entry which is preliminary data.</text>
</comment>
<dbReference type="InterPro" id="IPR029055">
    <property type="entry name" value="Ntn_hydrolases_N"/>
</dbReference>
<feature type="binding site" evidence="5">
    <location>
        <begin position="199"/>
        <end position="202"/>
    </location>
    <ligand>
        <name>substrate</name>
    </ligand>
</feature>
<dbReference type="CDD" id="cd04512">
    <property type="entry name" value="Ntn_Asparaginase_2_like"/>
    <property type="match status" value="1"/>
</dbReference>
<accession>A0A7C2B2G0</accession>
<dbReference type="GO" id="GO:0016811">
    <property type="term" value="F:hydrolase activity, acting on carbon-nitrogen (but not peptide) bonds, in linear amides"/>
    <property type="evidence" value="ECO:0007669"/>
    <property type="project" value="UniProtKB-ARBA"/>
</dbReference>
<name>A0A7C2B2G0_UNCW3</name>
<dbReference type="PANTHER" id="PTHR10188">
    <property type="entry name" value="L-ASPARAGINASE"/>
    <property type="match status" value="1"/>
</dbReference>
<evidence type="ECO:0000256" key="2">
    <source>
        <dbReference type="ARBA" id="ARBA00022801"/>
    </source>
</evidence>
<evidence type="ECO:0000256" key="6">
    <source>
        <dbReference type="PIRSR" id="PIRSR600246-3"/>
    </source>
</evidence>
<feature type="site" description="Cleavage; by autolysis" evidence="6">
    <location>
        <begin position="170"/>
        <end position="171"/>
    </location>
</feature>
<dbReference type="InterPro" id="IPR000246">
    <property type="entry name" value="Peptidase_T2"/>
</dbReference>
<dbReference type="AlphaFoldDB" id="A0A7C2B2G0"/>
<evidence type="ECO:0000313" key="7">
    <source>
        <dbReference type="EMBL" id="HEE17957.1"/>
    </source>
</evidence>
<organism evidence="7">
    <name type="scientific">candidate division WOR-3 bacterium</name>
    <dbReference type="NCBI Taxonomy" id="2052148"/>
    <lineage>
        <taxon>Bacteria</taxon>
        <taxon>Bacteria division WOR-3</taxon>
    </lineage>
</organism>
<dbReference type="GO" id="GO:0006508">
    <property type="term" value="P:proteolysis"/>
    <property type="evidence" value="ECO:0007669"/>
    <property type="project" value="UniProtKB-KW"/>
</dbReference>